<name>A0A4R6BE20_9STAP</name>
<evidence type="ECO:0000256" key="2">
    <source>
        <dbReference type="ARBA" id="ARBA00022679"/>
    </source>
</evidence>
<evidence type="ECO:0000256" key="1">
    <source>
        <dbReference type="ARBA" id="ARBA00010401"/>
    </source>
</evidence>
<dbReference type="OrthoDB" id="9806910at2"/>
<protein>
    <submittedName>
        <fullName evidence="4">Uridylyltransferase</fullName>
    </submittedName>
</protein>
<dbReference type="InterPro" id="IPR002618">
    <property type="entry name" value="UDPGP_fam"/>
</dbReference>
<evidence type="ECO:0000313" key="4">
    <source>
        <dbReference type="EMBL" id="TDL98012.1"/>
    </source>
</evidence>
<organism evidence="4 5">
    <name type="scientific">Macrococcus brunensis</name>
    <dbReference type="NCBI Taxonomy" id="198483"/>
    <lineage>
        <taxon>Bacteria</taxon>
        <taxon>Bacillati</taxon>
        <taxon>Bacillota</taxon>
        <taxon>Bacilli</taxon>
        <taxon>Bacillales</taxon>
        <taxon>Staphylococcaceae</taxon>
        <taxon>Macrococcus</taxon>
    </lineage>
</organism>
<dbReference type="SUPFAM" id="SSF53448">
    <property type="entry name" value="Nucleotide-diphospho-sugar transferases"/>
    <property type="match status" value="1"/>
</dbReference>
<proteinExistence type="inferred from homology"/>
<gene>
    <name evidence="4" type="ORF">ERX27_04875</name>
</gene>
<evidence type="ECO:0000256" key="3">
    <source>
        <dbReference type="ARBA" id="ARBA00022695"/>
    </source>
</evidence>
<dbReference type="InterPro" id="IPR039741">
    <property type="entry name" value="UDP-sugar_pyrophosphorylase"/>
</dbReference>
<evidence type="ECO:0000313" key="5">
    <source>
        <dbReference type="Proteomes" id="UP000295310"/>
    </source>
</evidence>
<comment type="similarity">
    <text evidence="1">Belongs to the UDPGP type 1 family.</text>
</comment>
<comment type="caution">
    <text evidence="4">The sequence shown here is derived from an EMBL/GenBank/DDBJ whole genome shotgun (WGS) entry which is preliminary data.</text>
</comment>
<accession>A0A4R6BE20</accession>
<keyword evidence="5" id="KW-1185">Reference proteome</keyword>
<sequence>MATLQDLPNYNHHALSEMLTMMSEEEKNKLTQDLSSLNLDEVAALYENVYVNRHVEAPAGQLTDVETEVKSEMTEERLSELETLGRQAIREGRFAALLMAGGQGTRLAHPGPKGTFSFDEISLFELQAKQLLKISAECNTTIPWFIMTSDINHEETLEFFKEHHFFNYHEENITFFKQPNIVALSPDGQLLLNTKGELLTSPNGNGGIFEALAATGLYQTMNKRGIDYIYLNNIDNVLVKVLDPVFCGLAVESGADVTTKTIRPLNGESVGRVIMADDKKQVMEYTELPEGLENQFTNGNIGIHIFRRDFLEEASTQALPYHLAVKNLEQLDEDFAVVKKETLKFEKFYFDIFRYAETFKTLQVDRESEFSPLKNKEGKDSIETARQALVDNHII</sequence>
<keyword evidence="3 4" id="KW-0548">Nucleotidyltransferase</keyword>
<dbReference type="InterPro" id="IPR029044">
    <property type="entry name" value="Nucleotide-diphossugar_trans"/>
</dbReference>
<reference evidence="4 5" key="1">
    <citation type="submission" date="2019-01" db="EMBL/GenBank/DDBJ databases">
        <title>Draft genome sequences of the type strains of six Macrococcus species.</title>
        <authorList>
            <person name="Mazhar S."/>
            <person name="Altermann E."/>
            <person name="Hill C."/>
            <person name="Mcauliffe O."/>
        </authorList>
    </citation>
    <scope>NUCLEOTIDE SEQUENCE [LARGE SCALE GENOMIC DNA]</scope>
    <source>
        <strain evidence="4 5">CCM4811</strain>
    </source>
</reference>
<dbReference type="EMBL" id="SCWA01000007">
    <property type="protein sequence ID" value="TDL98012.1"/>
    <property type="molecule type" value="Genomic_DNA"/>
</dbReference>
<keyword evidence="2 4" id="KW-0808">Transferase</keyword>
<dbReference type="GO" id="GO:0070569">
    <property type="term" value="F:uridylyltransferase activity"/>
    <property type="evidence" value="ECO:0007669"/>
    <property type="project" value="InterPro"/>
</dbReference>
<dbReference type="Proteomes" id="UP000295310">
    <property type="component" value="Unassembled WGS sequence"/>
</dbReference>
<dbReference type="AlphaFoldDB" id="A0A4R6BE20"/>
<dbReference type="RefSeq" id="WP_133431716.1">
    <property type="nucleotide sequence ID" value="NZ_SCWA01000007.1"/>
</dbReference>
<dbReference type="PANTHER" id="PTHR11952">
    <property type="entry name" value="UDP- GLUCOSE PYROPHOSPHORYLASE"/>
    <property type="match status" value="1"/>
</dbReference>
<dbReference type="PANTHER" id="PTHR11952:SF2">
    <property type="entry name" value="LD24639P"/>
    <property type="match status" value="1"/>
</dbReference>
<dbReference type="Gene3D" id="3.90.550.10">
    <property type="entry name" value="Spore Coat Polysaccharide Biosynthesis Protein SpsA, Chain A"/>
    <property type="match status" value="1"/>
</dbReference>
<dbReference type="Pfam" id="PF01704">
    <property type="entry name" value="UDPGP"/>
    <property type="match status" value="1"/>
</dbReference>